<sequence>MGSNEETNAAGTDTRPPMLVESDYDSWKIRIHRKKIDSEFNKMKTNLEMVVTQAEIILSQRSSQTHLQQPKQTSIAKEIWEISYSTQSLQPHAKRLQETGESYNIVIHWPILPLKWFPKAVSHPPINQLRIPPTQGLMLRCIDGHIGTRGKESGVWGKGDMLQLQREGHVASSVKNSTQEKAGLSSHFMAQLVIRLVQPTIQSMRCTTSNDQSNLDNVEYQLRSGDAPGRTIRLRSETEI</sequence>
<protein>
    <submittedName>
        <fullName evidence="1">Uncharacterized protein</fullName>
    </submittedName>
</protein>
<dbReference type="EMBL" id="BQNB010011266">
    <property type="protein sequence ID" value="GJS88348.1"/>
    <property type="molecule type" value="Genomic_DNA"/>
</dbReference>
<dbReference type="Proteomes" id="UP001151760">
    <property type="component" value="Unassembled WGS sequence"/>
</dbReference>
<reference evidence="1" key="1">
    <citation type="journal article" date="2022" name="Int. J. Mol. Sci.">
        <title>Draft Genome of Tanacetum Coccineum: Genomic Comparison of Closely Related Tanacetum-Family Plants.</title>
        <authorList>
            <person name="Yamashiro T."/>
            <person name="Shiraishi A."/>
            <person name="Nakayama K."/>
            <person name="Satake H."/>
        </authorList>
    </citation>
    <scope>NUCLEOTIDE SEQUENCE</scope>
</reference>
<name>A0ABQ4ZDP7_9ASTR</name>
<gene>
    <name evidence="1" type="ORF">Tco_0770984</name>
</gene>
<keyword evidence="2" id="KW-1185">Reference proteome</keyword>
<comment type="caution">
    <text evidence="1">The sequence shown here is derived from an EMBL/GenBank/DDBJ whole genome shotgun (WGS) entry which is preliminary data.</text>
</comment>
<evidence type="ECO:0000313" key="2">
    <source>
        <dbReference type="Proteomes" id="UP001151760"/>
    </source>
</evidence>
<evidence type="ECO:0000313" key="1">
    <source>
        <dbReference type="EMBL" id="GJS88348.1"/>
    </source>
</evidence>
<proteinExistence type="predicted"/>
<reference evidence="1" key="2">
    <citation type="submission" date="2022-01" db="EMBL/GenBank/DDBJ databases">
        <authorList>
            <person name="Yamashiro T."/>
            <person name="Shiraishi A."/>
            <person name="Satake H."/>
            <person name="Nakayama K."/>
        </authorList>
    </citation>
    <scope>NUCLEOTIDE SEQUENCE</scope>
</reference>
<organism evidence="1 2">
    <name type="scientific">Tanacetum coccineum</name>
    <dbReference type="NCBI Taxonomy" id="301880"/>
    <lineage>
        <taxon>Eukaryota</taxon>
        <taxon>Viridiplantae</taxon>
        <taxon>Streptophyta</taxon>
        <taxon>Embryophyta</taxon>
        <taxon>Tracheophyta</taxon>
        <taxon>Spermatophyta</taxon>
        <taxon>Magnoliopsida</taxon>
        <taxon>eudicotyledons</taxon>
        <taxon>Gunneridae</taxon>
        <taxon>Pentapetalae</taxon>
        <taxon>asterids</taxon>
        <taxon>campanulids</taxon>
        <taxon>Asterales</taxon>
        <taxon>Asteraceae</taxon>
        <taxon>Asteroideae</taxon>
        <taxon>Anthemideae</taxon>
        <taxon>Anthemidinae</taxon>
        <taxon>Tanacetum</taxon>
    </lineage>
</organism>
<accession>A0ABQ4ZDP7</accession>